<organism evidence="5 6">
    <name type="scientific">Dyadobacter luteus</name>
    <dbReference type="NCBI Taxonomy" id="2259619"/>
    <lineage>
        <taxon>Bacteria</taxon>
        <taxon>Pseudomonadati</taxon>
        <taxon>Bacteroidota</taxon>
        <taxon>Cytophagia</taxon>
        <taxon>Cytophagales</taxon>
        <taxon>Spirosomataceae</taxon>
        <taxon>Dyadobacter</taxon>
    </lineage>
</organism>
<evidence type="ECO:0000259" key="4">
    <source>
        <dbReference type="PROSITE" id="PS51084"/>
    </source>
</evidence>
<dbReference type="RefSeq" id="WP_115830518.1">
    <property type="nucleotide sequence ID" value="NZ_QNUL01000005.1"/>
</dbReference>
<feature type="short sequence motif" description="Histidine triad motif" evidence="2 3">
    <location>
        <begin position="91"/>
        <end position="95"/>
    </location>
</feature>
<dbReference type="EMBL" id="QNUL01000005">
    <property type="protein sequence ID" value="REA62487.1"/>
    <property type="molecule type" value="Genomic_DNA"/>
</dbReference>
<proteinExistence type="predicted"/>
<name>A0A3D8YD96_9BACT</name>
<gene>
    <name evidence="5" type="ORF">DSL64_09570</name>
</gene>
<evidence type="ECO:0000256" key="2">
    <source>
        <dbReference type="PIRSR" id="PIRSR601310-3"/>
    </source>
</evidence>
<evidence type="ECO:0000313" key="6">
    <source>
        <dbReference type="Proteomes" id="UP000256373"/>
    </source>
</evidence>
<dbReference type="InterPro" id="IPR036265">
    <property type="entry name" value="HIT-like_sf"/>
</dbReference>
<protein>
    <submittedName>
        <fullName evidence="5">HIT family protein</fullName>
    </submittedName>
</protein>
<dbReference type="PANTHER" id="PTHR46648:SF1">
    <property type="entry name" value="ADENOSINE 5'-MONOPHOSPHORAMIDASE HNT1"/>
    <property type="match status" value="1"/>
</dbReference>
<dbReference type="Gene3D" id="3.30.428.10">
    <property type="entry name" value="HIT-like"/>
    <property type="match status" value="1"/>
</dbReference>
<dbReference type="Proteomes" id="UP000256373">
    <property type="component" value="Unassembled WGS sequence"/>
</dbReference>
<dbReference type="PANTHER" id="PTHR46648">
    <property type="entry name" value="HIT FAMILY PROTEIN 1"/>
    <property type="match status" value="1"/>
</dbReference>
<dbReference type="InterPro" id="IPR001310">
    <property type="entry name" value="Histidine_triad_HIT"/>
</dbReference>
<feature type="domain" description="HIT" evidence="4">
    <location>
        <begin position="4"/>
        <end position="107"/>
    </location>
</feature>
<dbReference type="PRINTS" id="PR00332">
    <property type="entry name" value="HISTRIAD"/>
</dbReference>
<reference evidence="5 6" key="1">
    <citation type="submission" date="2018-07" db="EMBL/GenBank/DDBJ databases">
        <title>Dyadobacter roseus sp. nov., isolated from rose rhizosphere soil.</title>
        <authorList>
            <person name="Chen L."/>
        </authorList>
    </citation>
    <scope>NUCLEOTIDE SEQUENCE [LARGE SCALE GENOMIC DNA]</scope>
    <source>
        <strain evidence="5 6">RS19</strain>
    </source>
</reference>
<dbReference type="Pfam" id="PF01230">
    <property type="entry name" value="HIT"/>
    <property type="match status" value="1"/>
</dbReference>
<evidence type="ECO:0000256" key="3">
    <source>
        <dbReference type="PROSITE-ProRule" id="PRU00464"/>
    </source>
</evidence>
<dbReference type="AlphaFoldDB" id="A0A3D8YD96"/>
<keyword evidence="6" id="KW-1185">Reference proteome</keyword>
<evidence type="ECO:0000256" key="1">
    <source>
        <dbReference type="PIRSR" id="PIRSR601310-1"/>
    </source>
</evidence>
<dbReference type="OrthoDB" id="9784774at2"/>
<dbReference type="InterPro" id="IPR011146">
    <property type="entry name" value="HIT-like"/>
</dbReference>
<sequence length="129" mass="14394">MASIFSKIVSGEIPSFKVAETEEFLAFLDAFPITKGHVLVIPKVEVDYIFDLDESLYIRLLLFARSIVPALEKTVPCKRVGVSVIGLEVPHAHVHLLPLNSMADADFTKKIEITQEELAELAEKIRSNM</sequence>
<feature type="active site" description="Tele-AMP-histidine intermediate" evidence="1">
    <location>
        <position position="93"/>
    </location>
</feature>
<evidence type="ECO:0000313" key="5">
    <source>
        <dbReference type="EMBL" id="REA62487.1"/>
    </source>
</evidence>
<dbReference type="GO" id="GO:0009117">
    <property type="term" value="P:nucleotide metabolic process"/>
    <property type="evidence" value="ECO:0007669"/>
    <property type="project" value="TreeGrafter"/>
</dbReference>
<dbReference type="PROSITE" id="PS51084">
    <property type="entry name" value="HIT_2"/>
    <property type="match status" value="1"/>
</dbReference>
<comment type="caution">
    <text evidence="5">The sequence shown here is derived from an EMBL/GenBank/DDBJ whole genome shotgun (WGS) entry which is preliminary data.</text>
</comment>
<dbReference type="GO" id="GO:0003824">
    <property type="term" value="F:catalytic activity"/>
    <property type="evidence" value="ECO:0007669"/>
    <property type="project" value="InterPro"/>
</dbReference>
<dbReference type="SUPFAM" id="SSF54197">
    <property type="entry name" value="HIT-like"/>
    <property type="match status" value="1"/>
</dbReference>
<accession>A0A3D8YD96</accession>